<organism evidence="1 2">
    <name type="scientific">Pleomorphomonas diazotrophica</name>
    <dbReference type="NCBI Taxonomy" id="1166257"/>
    <lineage>
        <taxon>Bacteria</taxon>
        <taxon>Pseudomonadati</taxon>
        <taxon>Pseudomonadota</taxon>
        <taxon>Alphaproteobacteria</taxon>
        <taxon>Hyphomicrobiales</taxon>
        <taxon>Pleomorphomonadaceae</taxon>
        <taxon>Pleomorphomonas</taxon>
    </lineage>
</organism>
<protein>
    <submittedName>
        <fullName evidence="1">Uncharacterized protein</fullName>
    </submittedName>
</protein>
<dbReference type="AlphaFoldDB" id="A0A2N3LYM0"/>
<name>A0A2N3LYM0_9HYPH</name>
<proteinExistence type="predicted"/>
<dbReference type="EMBL" id="PJNW01000004">
    <property type="protein sequence ID" value="PKR89720.1"/>
    <property type="molecule type" value="Genomic_DNA"/>
</dbReference>
<comment type="caution">
    <text evidence="1">The sequence shown here is derived from an EMBL/GenBank/DDBJ whole genome shotgun (WGS) entry which is preliminary data.</text>
</comment>
<evidence type="ECO:0000313" key="2">
    <source>
        <dbReference type="Proteomes" id="UP000233491"/>
    </source>
</evidence>
<evidence type="ECO:0000313" key="1">
    <source>
        <dbReference type="EMBL" id="PKR89720.1"/>
    </source>
</evidence>
<accession>A0A2N3LYM0</accession>
<sequence length="210" mass="22610">MEGSIMATAHSFTGKLPEAGLSAFLGATAVPVITSPARLRRAITEANASLLDDIADMLDLSTDPVTFSSGEAAIAVGWGYIDDLESCLASVNAALQMVNSKSVDLARTHFGDGIAKRVRLINETALDTARYMLEYRISTIARAFEISGQLVEMDTGDHFCMGQFTLTYVAGDIRATVGSDQQAWIVETETTRQVSVREVTSDLAWGKLRP</sequence>
<gene>
    <name evidence="1" type="ORF">CXZ10_07420</name>
</gene>
<keyword evidence="2" id="KW-1185">Reference proteome</keyword>
<dbReference type="Proteomes" id="UP000233491">
    <property type="component" value="Unassembled WGS sequence"/>
</dbReference>
<reference evidence="1 2" key="1">
    <citation type="submission" date="2017-12" db="EMBL/GenBank/DDBJ databases">
        <title>Anaerobic carbon monoxide metabolism by Pleomorphomonas carboxyditropha sp. nov., a new mesophilic hydrogenogenic carboxidotroph.</title>
        <authorList>
            <person name="Esquivel-Elizondo S."/>
            <person name="Krajmalnik-Brown R."/>
        </authorList>
    </citation>
    <scope>NUCLEOTIDE SEQUENCE [LARGE SCALE GENOMIC DNA]</scope>
    <source>
        <strain evidence="1 2">R5-392</strain>
    </source>
</reference>